<keyword evidence="2" id="KW-0472">Membrane</keyword>
<evidence type="ECO:0000313" key="4">
    <source>
        <dbReference type="Proteomes" id="UP000256970"/>
    </source>
</evidence>
<keyword evidence="4" id="KW-1185">Reference proteome</keyword>
<feature type="transmembrane region" description="Helical" evidence="2">
    <location>
        <begin position="30"/>
        <end position="51"/>
    </location>
</feature>
<sequence length="246" mass="26813">MRASLSTKKPGKQHLNGWLPQQRPGHPPSAAHIAAAAVAVLAVLCCCIYGVRTFRLHLLVQNVLDSPITEPQGHLVLHAQQHAANEMLLRQLVEECAKQQQSVIHLDSQRRMVTSSSINPQHCPALDVVLPASERVFGTCTDAALYVIHVGGRLIPLPPDVEAYDNYCGAQTARLFLDTIHPQMISKHKRVLHMQLVKPSSLQPQDAPLHMHTTIAPAPPRHCRPAHFNHKSTTSSSLPPAAAAAA</sequence>
<evidence type="ECO:0000256" key="1">
    <source>
        <dbReference type="SAM" id="MobiDB-lite"/>
    </source>
</evidence>
<dbReference type="Proteomes" id="UP000256970">
    <property type="component" value="Unassembled WGS sequence"/>
</dbReference>
<feature type="region of interest" description="Disordered" evidence="1">
    <location>
        <begin position="226"/>
        <end position="246"/>
    </location>
</feature>
<keyword evidence="2" id="KW-1133">Transmembrane helix</keyword>
<keyword evidence="2" id="KW-0812">Transmembrane</keyword>
<evidence type="ECO:0000313" key="3">
    <source>
        <dbReference type="EMBL" id="SZX67793.1"/>
    </source>
</evidence>
<dbReference type="EMBL" id="FNXT01000813">
    <property type="protein sequence ID" value="SZX67793.1"/>
    <property type="molecule type" value="Genomic_DNA"/>
</dbReference>
<proteinExistence type="predicted"/>
<gene>
    <name evidence="3" type="ORF">BQ4739_LOCUS8148</name>
</gene>
<name>A0A383VSB1_TETOB</name>
<evidence type="ECO:0000256" key="2">
    <source>
        <dbReference type="SAM" id="Phobius"/>
    </source>
</evidence>
<reference evidence="3 4" key="1">
    <citation type="submission" date="2016-10" db="EMBL/GenBank/DDBJ databases">
        <authorList>
            <person name="Cai Z."/>
        </authorList>
    </citation>
    <scope>NUCLEOTIDE SEQUENCE [LARGE SCALE GENOMIC DNA]</scope>
</reference>
<feature type="region of interest" description="Disordered" evidence="1">
    <location>
        <begin position="1"/>
        <end position="26"/>
    </location>
</feature>
<protein>
    <submittedName>
        <fullName evidence="3">Uncharacterized protein</fullName>
    </submittedName>
</protein>
<organism evidence="3 4">
    <name type="scientific">Tetradesmus obliquus</name>
    <name type="common">Green alga</name>
    <name type="synonym">Acutodesmus obliquus</name>
    <dbReference type="NCBI Taxonomy" id="3088"/>
    <lineage>
        <taxon>Eukaryota</taxon>
        <taxon>Viridiplantae</taxon>
        <taxon>Chlorophyta</taxon>
        <taxon>core chlorophytes</taxon>
        <taxon>Chlorophyceae</taxon>
        <taxon>CS clade</taxon>
        <taxon>Sphaeropleales</taxon>
        <taxon>Scenedesmaceae</taxon>
        <taxon>Tetradesmus</taxon>
    </lineage>
</organism>
<dbReference type="AlphaFoldDB" id="A0A383VSB1"/>
<accession>A0A383VSB1</accession>